<accession>A0A9N9WQ10</accession>
<dbReference type="EMBL" id="OU895877">
    <property type="protein sequence ID" value="CAG9801326.1"/>
    <property type="molecule type" value="Genomic_DNA"/>
</dbReference>
<evidence type="ECO:0000313" key="3">
    <source>
        <dbReference type="Proteomes" id="UP001153620"/>
    </source>
</evidence>
<keyword evidence="1" id="KW-0732">Signal</keyword>
<sequence>MKLIIIVLALIGTISCESGWVKGPDGYQYRQPNQPLTYPILDESLPPINLLALNENGPEPLEANEFAPYFSKTLLEDIEATTFEYELVQKK</sequence>
<dbReference type="PROSITE" id="PS51257">
    <property type="entry name" value="PROKAR_LIPOPROTEIN"/>
    <property type="match status" value="1"/>
</dbReference>
<organism evidence="2 3">
    <name type="scientific">Chironomus riparius</name>
    <dbReference type="NCBI Taxonomy" id="315576"/>
    <lineage>
        <taxon>Eukaryota</taxon>
        <taxon>Metazoa</taxon>
        <taxon>Ecdysozoa</taxon>
        <taxon>Arthropoda</taxon>
        <taxon>Hexapoda</taxon>
        <taxon>Insecta</taxon>
        <taxon>Pterygota</taxon>
        <taxon>Neoptera</taxon>
        <taxon>Endopterygota</taxon>
        <taxon>Diptera</taxon>
        <taxon>Nematocera</taxon>
        <taxon>Chironomoidea</taxon>
        <taxon>Chironomidae</taxon>
        <taxon>Chironominae</taxon>
        <taxon>Chironomus</taxon>
    </lineage>
</organism>
<keyword evidence="3" id="KW-1185">Reference proteome</keyword>
<name>A0A9N9WQ10_9DIPT</name>
<feature type="chain" id="PRO_5040389417" evidence="1">
    <location>
        <begin position="17"/>
        <end position="91"/>
    </location>
</feature>
<evidence type="ECO:0000256" key="1">
    <source>
        <dbReference type="SAM" id="SignalP"/>
    </source>
</evidence>
<evidence type="ECO:0000313" key="2">
    <source>
        <dbReference type="EMBL" id="CAG9801326.1"/>
    </source>
</evidence>
<protein>
    <submittedName>
        <fullName evidence="2">Uncharacterized protein</fullName>
    </submittedName>
</protein>
<reference evidence="2" key="2">
    <citation type="submission" date="2022-10" db="EMBL/GenBank/DDBJ databases">
        <authorList>
            <consortium name="ENA_rothamsted_submissions"/>
            <consortium name="culmorum"/>
            <person name="King R."/>
        </authorList>
    </citation>
    <scope>NUCLEOTIDE SEQUENCE</scope>
</reference>
<proteinExistence type="predicted"/>
<feature type="signal peptide" evidence="1">
    <location>
        <begin position="1"/>
        <end position="16"/>
    </location>
</feature>
<dbReference type="AlphaFoldDB" id="A0A9N9WQ10"/>
<gene>
    <name evidence="2" type="ORF">CHIRRI_LOCUS4257</name>
</gene>
<dbReference type="Proteomes" id="UP001153620">
    <property type="component" value="Chromosome 1"/>
</dbReference>
<reference evidence="2" key="1">
    <citation type="submission" date="2022-01" db="EMBL/GenBank/DDBJ databases">
        <authorList>
            <person name="King R."/>
        </authorList>
    </citation>
    <scope>NUCLEOTIDE SEQUENCE</scope>
</reference>